<keyword evidence="5" id="KW-0539">Nucleus</keyword>
<dbReference type="InterPro" id="IPR036093">
    <property type="entry name" value="NAC_dom_sf"/>
</dbReference>
<evidence type="ECO:0000256" key="3">
    <source>
        <dbReference type="ARBA" id="ARBA00023125"/>
    </source>
</evidence>
<gene>
    <name evidence="7" type="ORF">TRITD_5Av1G150900</name>
</gene>
<evidence type="ECO:0000256" key="1">
    <source>
        <dbReference type="ARBA" id="ARBA00004123"/>
    </source>
</evidence>
<reference evidence="7 8" key="1">
    <citation type="submission" date="2017-09" db="EMBL/GenBank/DDBJ databases">
        <authorList>
            <consortium name="International Durum Wheat Genome Sequencing Consortium (IDWGSC)"/>
            <person name="Milanesi L."/>
        </authorList>
    </citation>
    <scope>NUCLEOTIDE SEQUENCE [LARGE SCALE GENOMIC DNA]</scope>
    <source>
        <strain evidence="8">cv. Svevo</strain>
    </source>
</reference>
<dbReference type="Pfam" id="PF02365">
    <property type="entry name" value="NAM"/>
    <property type="match status" value="1"/>
</dbReference>
<dbReference type="PANTHER" id="PTHR31744">
    <property type="entry name" value="PROTEIN CUP-SHAPED COTYLEDON 2-RELATED"/>
    <property type="match status" value="1"/>
</dbReference>
<dbReference type="InterPro" id="IPR003441">
    <property type="entry name" value="NAC-dom"/>
</dbReference>
<sequence>MADHLQVQQQHQHQLELPSGFRFHPTDEEIITSYLVPKVLNPTFTAIAIAEVDLNKNDPYELPKKAKMGEKEWYFYCQKDRKYPTGIQTNRATKAGYWKATGKDKEIFHPLPTLIGMKKTLVFYKGRAPRGEKTNWVMHEYRLEISKQPAYGPSTAIAKAAAINASSKKERVVCKIFHKNIGVKKVVTPSYAMHMPMFIGGEQQQGSLNSSRVGLAMTGSLVLPMVNNPHHEMMGGNPMVSYQQQQMMQMQMQMGADQCFMVGVEPGSESSSMVSREGVDRLGNNVQGNGATTTIDS</sequence>
<evidence type="ECO:0000313" key="7">
    <source>
        <dbReference type="EMBL" id="VAI18487.1"/>
    </source>
</evidence>
<keyword evidence="3" id="KW-0238">DNA-binding</keyword>
<keyword evidence="2" id="KW-0805">Transcription regulation</keyword>
<dbReference type="GO" id="GO:0003677">
    <property type="term" value="F:DNA binding"/>
    <property type="evidence" value="ECO:0007669"/>
    <property type="project" value="UniProtKB-KW"/>
</dbReference>
<organism evidence="7 8">
    <name type="scientific">Triticum turgidum subsp. durum</name>
    <name type="common">Durum wheat</name>
    <name type="synonym">Triticum durum</name>
    <dbReference type="NCBI Taxonomy" id="4567"/>
    <lineage>
        <taxon>Eukaryota</taxon>
        <taxon>Viridiplantae</taxon>
        <taxon>Streptophyta</taxon>
        <taxon>Embryophyta</taxon>
        <taxon>Tracheophyta</taxon>
        <taxon>Spermatophyta</taxon>
        <taxon>Magnoliopsida</taxon>
        <taxon>Liliopsida</taxon>
        <taxon>Poales</taxon>
        <taxon>Poaceae</taxon>
        <taxon>BOP clade</taxon>
        <taxon>Pooideae</taxon>
        <taxon>Triticodae</taxon>
        <taxon>Triticeae</taxon>
        <taxon>Triticinae</taxon>
        <taxon>Triticum</taxon>
    </lineage>
</organism>
<evidence type="ECO:0000256" key="2">
    <source>
        <dbReference type="ARBA" id="ARBA00023015"/>
    </source>
</evidence>
<comment type="subcellular location">
    <subcellularLocation>
        <location evidence="1">Nucleus</location>
    </subcellularLocation>
</comment>
<dbReference type="AlphaFoldDB" id="A0A9R0TS58"/>
<protein>
    <recommendedName>
        <fullName evidence="6">NAC domain-containing protein</fullName>
    </recommendedName>
</protein>
<dbReference type="GO" id="GO:0006355">
    <property type="term" value="P:regulation of DNA-templated transcription"/>
    <property type="evidence" value="ECO:0007669"/>
    <property type="project" value="InterPro"/>
</dbReference>
<proteinExistence type="predicted"/>
<dbReference type="SUPFAM" id="SSF101941">
    <property type="entry name" value="NAC domain"/>
    <property type="match status" value="1"/>
</dbReference>
<evidence type="ECO:0000256" key="4">
    <source>
        <dbReference type="ARBA" id="ARBA00023163"/>
    </source>
</evidence>
<name>A0A9R0TS58_TRITD</name>
<dbReference type="Gene3D" id="2.170.150.80">
    <property type="entry name" value="NAC domain"/>
    <property type="match status" value="1"/>
</dbReference>
<dbReference type="EMBL" id="LT934119">
    <property type="protein sequence ID" value="VAI18487.1"/>
    <property type="molecule type" value="Genomic_DNA"/>
</dbReference>
<evidence type="ECO:0000259" key="6">
    <source>
        <dbReference type="PROSITE" id="PS51005"/>
    </source>
</evidence>
<accession>A0A9R0TS58</accession>
<evidence type="ECO:0000313" key="8">
    <source>
        <dbReference type="Proteomes" id="UP000324705"/>
    </source>
</evidence>
<dbReference type="PANTHER" id="PTHR31744:SF92">
    <property type="entry name" value="NAC DOMAIN-CONTAINING PROTEIN 87"/>
    <property type="match status" value="1"/>
</dbReference>
<dbReference type="FunFam" id="2.170.150.80:FF:000006">
    <property type="entry name" value="NAC domain-containing protein 100-like"/>
    <property type="match status" value="1"/>
</dbReference>
<feature type="domain" description="NAC" evidence="6">
    <location>
        <begin position="17"/>
        <end position="179"/>
    </location>
</feature>
<evidence type="ECO:0000256" key="5">
    <source>
        <dbReference type="ARBA" id="ARBA00023242"/>
    </source>
</evidence>
<dbReference type="GO" id="GO:0005634">
    <property type="term" value="C:nucleus"/>
    <property type="evidence" value="ECO:0007669"/>
    <property type="project" value="UniProtKB-SubCell"/>
</dbReference>
<keyword evidence="4" id="KW-0804">Transcription</keyword>
<keyword evidence="8" id="KW-1185">Reference proteome</keyword>
<dbReference type="Gramene" id="TRITD5Av1G150900.2">
    <property type="protein sequence ID" value="TRITD5Av1G150900.2"/>
    <property type="gene ID" value="TRITD5Av1G150900"/>
</dbReference>
<dbReference type="Proteomes" id="UP000324705">
    <property type="component" value="Chromosome 5A"/>
</dbReference>
<dbReference type="PROSITE" id="PS51005">
    <property type="entry name" value="NAC"/>
    <property type="match status" value="1"/>
</dbReference>